<keyword evidence="3" id="KW-0274">FAD</keyword>
<evidence type="ECO:0000313" key="7">
    <source>
        <dbReference type="Proteomes" id="UP001289374"/>
    </source>
</evidence>
<sequence length="89" mass="10342">CGIPGRKSRTSEDVFGKIGNSTAVDKNRNFGTMWRKSLSPNFPYFQTFSNVSSERREEILLSWSTSYFLLLRILFTALKMITLFLFFTQ</sequence>
<evidence type="ECO:0000256" key="2">
    <source>
        <dbReference type="ARBA" id="ARBA00022630"/>
    </source>
</evidence>
<evidence type="ECO:0000256" key="4">
    <source>
        <dbReference type="ARBA" id="ARBA00023002"/>
    </source>
</evidence>
<keyword evidence="7" id="KW-1185">Reference proteome</keyword>
<dbReference type="PANTHER" id="PTHR46056">
    <property type="entry name" value="LONG-CHAIN-ALCOHOL OXIDASE"/>
    <property type="match status" value="1"/>
</dbReference>
<dbReference type="Proteomes" id="UP001289374">
    <property type="component" value="Unassembled WGS sequence"/>
</dbReference>
<feature type="non-terminal residue" evidence="6">
    <location>
        <position position="1"/>
    </location>
</feature>
<feature type="transmembrane region" description="Helical" evidence="5">
    <location>
        <begin position="67"/>
        <end position="87"/>
    </location>
</feature>
<keyword evidence="2" id="KW-0285">Flavoprotein</keyword>
<dbReference type="AlphaFoldDB" id="A0AAE1WXE0"/>
<accession>A0AAE1WXE0</accession>
<dbReference type="GO" id="GO:0016491">
    <property type="term" value="F:oxidoreductase activity"/>
    <property type="evidence" value="ECO:0007669"/>
    <property type="project" value="UniProtKB-KW"/>
</dbReference>
<feature type="non-terminal residue" evidence="6">
    <location>
        <position position="89"/>
    </location>
</feature>
<evidence type="ECO:0000313" key="6">
    <source>
        <dbReference type="EMBL" id="KAK4401053.1"/>
    </source>
</evidence>
<evidence type="ECO:0000256" key="1">
    <source>
        <dbReference type="ARBA" id="ARBA00010790"/>
    </source>
</evidence>
<evidence type="ECO:0000256" key="5">
    <source>
        <dbReference type="SAM" id="Phobius"/>
    </source>
</evidence>
<protein>
    <submittedName>
        <fullName evidence="6">Uncharacterized protein</fullName>
    </submittedName>
</protein>
<keyword evidence="5" id="KW-0472">Membrane</keyword>
<evidence type="ECO:0000256" key="3">
    <source>
        <dbReference type="ARBA" id="ARBA00022827"/>
    </source>
</evidence>
<gene>
    <name evidence="6" type="ORF">Sango_1211400</name>
</gene>
<name>A0AAE1WXE0_9LAMI</name>
<keyword evidence="4" id="KW-0560">Oxidoreductase</keyword>
<dbReference type="PANTHER" id="PTHR46056:SF4">
    <property type="entry name" value="LONG-CHAIN-ALCOHOL OXIDASE FAO4A"/>
    <property type="match status" value="1"/>
</dbReference>
<reference evidence="6" key="2">
    <citation type="journal article" date="2024" name="Plant">
        <title>Genomic evolution and insights into agronomic trait innovations of Sesamum species.</title>
        <authorList>
            <person name="Miao H."/>
            <person name="Wang L."/>
            <person name="Qu L."/>
            <person name="Liu H."/>
            <person name="Sun Y."/>
            <person name="Le M."/>
            <person name="Wang Q."/>
            <person name="Wei S."/>
            <person name="Zheng Y."/>
            <person name="Lin W."/>
            <person name="Duan Y."/>
            <person name="Cao H."/>
            <person name="Xiong S."/>
            <person name="Wang X."/>
            <person name="Wei L."/>
            <person name="Li C."/>
            <person name="Ma Q."/>
            <person name="Ju M."/>
            <person name="Zhao R."/>
            <person name="Li G."/>
            <person name="Mu C."/>
            <person name="Tian Q."/>
            <person name="Mei H."/>
            <person name="Zhang T."/>
            <person name="Gao T."/>
            <person name="Zhang H."/>
        </authorList>
    </citation>
    <scope>NUCLEOTIDE SEQUENCE</scope>
    <source>
        <strain evidence="6">K16</strain>
    </source>
</reference>
<keyword evidence="5" id="KW-0812">Transmembrane</keyword>
<organism evidence="6 7">
    <name type="scientific">Sesamum angolense</name>
    <dbReference type="NCBI Taxonomy" id="2727404"/>
    <lineage>
        <taxon>Eukaryota</taxon>
        <taxon>Viridiplantae</taxon>
        <taxon>Streptophyta</taxon>
        <taxon>Embryophyta</taxon>
        <taxon>Tracheophyta</taxon>
        <taxon>Spermatophyta</taxon>
        <taxon>Magnoliopsida</taxon>
        <taxon>eudicotyledons</taxon>
        <taxon>Gunneridae</taxon>
        <taxon>Pentapetalae</taxon>
        <taxon>asterids</taxon>
        <taxon>lamiids</taxon>
        <taxon>Lamiales</taxon>
        <taxon>Pedaliaceae</taxon>
        <taxon>Sesamum</taxon>
    </lineage>
</organism>
<comment type="caution">
    <text evidence="6">The sequence shown here is derived from an EMBL/GenBank/DDBJ whole genome shotgun (WGS) entry which is preliminary data.</text>
</comment>
<comment type="similarity">
    <text evidence="1">Belongs to the GMC oxidoreductase family.</text>
</comment>
<dbReference type="EMBL" id="JACGWL010000006">
    <property type="protein sequence ID" value="KAK4401053.1"/>
    <property type="molecule type" value="Genomic_DNA"/>
</dbReference>
<proteinExistence type="inferred from homology"/>
<keyword evidence="5" id="KW-1133">Transmembrane helix</keyword>
<reference evidence="6" key="1">
    <citation type="submission" date="2020-06" db="EMBL/GenBank/DDBJ databases">
        <authorList>
            <person name="Li T."/>
            <person name="Hu X."/>
            <person name="Zhang T."/>
            <person name="Song X."/>
            <person name="Zhang H."/>
            <person name="Dai N."/>
            <person name="Sheng W."/>
            <person name="Hou X."/>
            <person name="Wei L."/>
        </authorList>
    </citation>
    <scope>NUCLEOTIDE SEQUENCE</scope>
    <source>
        <strain evidence="6">K16</strain>
        <tissue evidence="6">Leaf</tissue>
    </source>
</reference>